<organism evidence="4">
    <name type="scientific">viral metagenome</name>
    <dbReference type="NCBI Taxonomy" id="1070528"/>
    <lineage>
        <taxon>unclassified sequences</taxon>
        <taxon>metagenomes</taxon>
        <taxon>organismal metagenomes</taxon>
    </lineage>
</organism>
<evidence type="ECO:0000256" key="1">
    <source>
        <dbReference type="ARBA" id="ARBA00022478"/>
    </source>
</evidence>
<feature type="region of interest" description="Disordered" evidence="3">
    <location>
        <begin position="1"/>
        <end position="118"/>
    </location>
</feature>
<evidence type="ECO:0000313" key="4">
    <source>
        <dbReference type="EMBL" id="QHT19745.1"/>
    </source>
</evidence>
<feature type="compositionally biased region" description="Acidic residues" evidence="3">
    <location>
        <begin position="105"/>
        <end position="118"/>
    </location>
</feature>
<evidence type="ECO:0008006" key="5">
    <source>
        <dbReference type="Google" id="ProtNLM"/>
    </source>
</evidence>
<dbReference type="InterPro" id="IPR036161">
    <property type="entry name" value="RPB6/omega-like_sf"/>
</dbReference>
<reference evidence="4" key="1">
    <citation type="journal article" date="2020" name="Nature">
        <title>Giant virus diversity and host interactions through global metagenomics.</title>
        <authorList>
            <person name="Schulz F."/>
            <person name="Roux S."/>
            <person name="Paez-Espino D."/>
            <person name="Jungbluth S."/>
            <person name="Walsh D.A."/>
            <person name="Denef V.J."/>
            <person name="McMahon K.D."/>
            <person name="Konstantinidis K.T."/>
            <person name="Eloe-Fadrosh E.A."/>
            <person name="Kyrpides N.C."/>
            <person name="Woyke T."/>
        </authorList>
    </citation>
    <scope>NUCLEOTIDE SEQUENCE</scope>
    <source>
        <strain evidence="4">GVMAG-M-3300023174-5</strain>
    </source>
</reference>
<dbReference type="PANTHER" id="PTHR47227:SF5">
    <property type="entry name" value="DNA-DIRECTED RNA POLYMERASES I, II, AND III SUBUNIT RPABC2"/>
    <property type="match status" value="1"/>
</dbReference>
<evidence type="ECO:0000256" key="3">
    <source>
        <dbReference type="SAM" id="MobiDB-lite"/>
    </source>
</evidence>
<keyword evidence="2" id="KW-0804">Transcription</keyword>
<feature type="compositionally biased region" description="Acidic residues" evidence="3">
    <location>
        <begin position="46"/>
        <end position="85"/>
    </location>
</feature>
<dbReference type="PROSITE" id="PS01111">
    <property type="entry name" value="RNA_POL_K_14KD"/>
    <property type="match status" value="1"/>
</dbReference>
<dbReference type="GO" id="GO:0005736">
    <property type="term" value="C:RNA polymerase I complex"/>
    <property type="evidence" value="ECO:0007669"/>
    <property type="project" value="TreeGrafter"/>
</dbReference>
<sequence>MDFDNELENIDEYYSNDEDENYEESDAESETETDKKPKLTIGGALSDDENEEEEAEVIEKDENDEEEVEDEEVEESDEENEDEEQPQTATKEKKVKKVLPPIVNSDDEDDNGDEDDEGYLQKFDKEINNNYILNIHPECKTHNYDEIACLSKVVYNADGIIVDPLHRTIPILTKYERTRILGQRAKQINSGSKPFVKVPENIIDGYLIAEIELSQKRIPFIIRRPFPGGGCEYWNIKDLELID</sequence>
<feature type="compositionally biased region" description="Acidic residues" evidence="3">
    <location>
        <begin position="1"/>
        <end position="31"/>
    </location>
</feature>
<dbReference type="InterPro" id="IPR020708">
    <property type="entry name" value="DNA-dir_RNA_polK_14-18kDa_CS"/>
</dbReference>
<dbReference type="GO" id="GO:0005666">
    <property type="term" value="C:RNA polymerase III complex"/>
    <property type="evidence" value="ECO:0007669"/>
    <property type="project" value="TreeGrafter"/>
</dbReference>
<dbReference type="InterPro" id="IPR006110">
    <property type="entry name" value="Pol_omega/Rpo6/RPB6"/>
</dbReference>
<dbReference type="GO" id="GO:0042797">
    <property type="term" value="P:tRNA transcription by RNA polymerase III"/>
    <property type="evidence" value="ECO:0007669"/>
    <property type="project" value="TreeGrafter"/>
</dbReference>
<dbReference type="AlphaFoldDB" id="A0A6C0DX42"/>
<keyword evidence="1" id="KW-0240">DNA-directed RNA polymerase</keyword>
<proteinExistence type="predicted"/>
<dbReference type="GO" id="GO:0003677">
    <property type="term" value="F:DNA binding"/>
    <property type="evidence" value="ECO:0007669"/>
    <property type="project" value="InterPro"/>
</dbReference>
<dbReference type="GO" id="GO:0003899">
    <property type="term" value="F:DNA-directed RNA polymerase activity"/>
    <property type="evidence" value="ECO:0007669"/>
    <property type="project" value="InterPro"/>
</dbReference>
<dbReference type="EMBL" id="MN739669">
    <property type="protein sequence ID" value="QHT19745.1"/>
    <property type="molecule type" value="Genomic_DNA"/>
</dbReference>
<evidence type="ECO:0000256" key="2">
    <source>
        <dbReference type="ARBA" id="ARBA00023163"/>
    </source>
</evidence>
<dbReference type="GO" id="GO:0005665">
    <property type="term" value="C:RNA polymerase II, core complex"/>
    <property type="evidence" value="ECO:0007669"/>
    <property type="project" value="TreeGrafter"/>
</dbReference>
<dbReference type="GO" id="GO:0006366">
    <property type="term" value="P:transcription by RNA polymerase II"/>
    <property type="evidence" value="ECO:0007669"/>
    <property type="project" value="TreeGrafter"/>
</dbReference>
<accession>A0A6C0DX42</accession>
<dbReference type="PANTHER" id="PTHR47227">
    <property type="entry name" value="DNA-DIRECTED RNA POLYMERASE SUBUNIT K"/>
    <property type="match status" value="1"/>
</dbReference>
<protein>
    <recommendedName>
        <fullName evidence="5">DNA-directed RNA polymerase</fullName>
    </recommendedName>
</protein>
<dbReference type="SUPFAM" id="SSF63562">
    <property type="entry name" value="RPB6/omega subunit-like"/>
    <property type="match status" value="1"/>
</dbReference>
<dbReference type="Gene3D" id="3.90.940.10">
    <property type="match status" value="1"/>
</dbReference>
<dbReference type="Pfam" id="PF01192">
    <property type="entry name" value="RNA_pol_Rpb6"/>
    <property type="match status" value="1"/>
</dbReference>
<name>A0A6C0DX42_9ZZZZ</name>
<dbReference type="GO" id="GO:0006360">
    <property type="term" value="P:transcription by RNA polymerase I"/>
    <property type="evidence" value="ECO:0007669"/>
    <property type="project" value="TreeGrafter"/>
</dbReference>